<accession>A0A4V3FK98</accession>
<dbReference type="Proteomes" id="UP000295151">
    <property type="component" value="Unassembled WGS sequence"/>
</dbReference>
<dbReference type="OrthoDB" id="3755682at2"/>
<protein>
    <recommendedName>
        <fullName evidence="3">Methyltransferase family protein</fullName>
    </recommendedName>
</protein>
<organism evidence="1 2">
    <name type="scientific">Kribbella voronezhensis</name>
    <dbReference type="NCBI Taxonomy" id="2512212"/>
    <lineage>
        <taxon>Bacteria</taxon>
        <taxon>Bacillati</taxon>
        <taxon>Actinomycetota</taxon>
        <taxon>Actinomycetes</taxon>
        <taxon>Propionibacteriales</taxon>
        <taxon>Kribbellaceae</taxon>
        <taxon>Kribbella</taxon>
    </lineage>
</organism>
<name>A0A4V3FK98_9ACTN</name>
<dbReference type="AlphaFoldDB" id="A0A4V3FK98"/>
<keyword evidence="2" id="KW-1185">Reference proteome</keyword>
<evidence type="ECO:0000313" key="1">
    <source>
        <dbReference type="EMBL" id="TDU89353.1"/>
    </source>
</evidence>
<dbReference type="SUPFAM" id="SSF53335">
    <property type="entry name" value="S-adenosyl-L-methionine-dependent methyltransferases"/>
    <property type="match status" value="1"/>
</dbReference>
<evidence type="ECO:0008006" key="3">
    <source>
        <dbReference type="Google" id="ProtNLM"/>
    </source>
</evidence>
<dbReference type="InterPro" id="IPR029063">
    <property type="entry name" value="SAM-dependent_MTases_sf"/>
</dbReference>
<dbReference type="EMBL" id="SOCE01000001">
    <property type="protein sequence ID" value="TDU89353.1"/>
    <property type="molecule type" value="Genomic_DNA"/>
</dbReference>
<dbReference type="Gene3D" id="3.40.50.150">
    <property type="entry name" value="Vaccinia Virus protein VP39"/>
    <property type="match status" value="1"/>
</dbReference>
<reference evidence="1 2" key="1">
    <citation type="submission" date="2019-03" db="EMBL/GenBank/DDBJ databases">
        <title>Genomic Encyclopedia of Type Strains, Phase III (KMG-III): the genomes of soil and plant-associated and newly described type strains.</title>
        <authorList>
            <person name="Whitman W."/>
        </authorList>
    </citation>
    <scope>NUCLEOTIDE SEQUENCE [LARGE SCALE GENOMIC DNA]</scope>
    <source>
        <strain evidence="1 2">VKM Ac-2575</strain>
    </source>
</reference>
<sequence>MIAGEMLNWSDLHPEDGEPATGGPVPSALLDAVLRPEDTVLVAGPHSLEVLALIAERVPKLDVLVRSAPDAEEIADQLEGHPVRVFCGSLDHFAPEHGEPAYDVVVALDGLPRLVGPDTIALTWADALAALKARLAPQGRLLIAAANPFGIERLVLPGVTTTVPRDEAWPRDLRGSVEAPAGLKAVQAALGGTATAYAVYPSLVDAKVALVDAGDALAGAVAARSVAERFAGPTLMDPYRVVQDAFAAGLGAEVAAGWYFALGSADLPGVLGEVLQGSGVLLEEELLAALRIDDHAALRRTVPGYAAWLRSLDAEAAAAASPDNVLVDGAAYKVFADSNDIAGQGDALVVGQLARFVRRSLEAASREPWAGSPRDLTARLAAMAGITVTEELWATVADGNEPVAPAGHAEQLATIARLTQELADASAQASWFESQLDGIRRSRPYRIGQAVLNPARVVVKRVRRTTGR</sequence>
<comment type="caution">
    <text evidence="1">The sequence shown here is derived from an EMBL/GenBank/DDBJ whole genome shotgun (WGS) entry which is preliminary data.</text>
</comment>
<gene>
    <name evidence="1" type="ORF">EV138_2917</name>
</gene>
<proteinExistence type="predicted"/>
<evidence type="ECO:0000313" key="2">
    <source>
        <dbReference type="Proteomes" id="UP000295151"/>
    </source>
</evidence>